<evidence type="ECO:0000313" key="2">
    <source>
        <dbReference type="Proteomes" id="UP000318453"/>
    </source>
</evidence>
<dbReference type="Proteomes" id="UP000318453">
    <property type="component" value="Chromosome"/>
</dbReference>
<sequence>MSYQLEGRLLEVCTCNSICPCFVGEDPDGGECGGTIAYRVDKGTINEINVSGLTLAMVAHIPGNVFNGNWRAVLFIDDQATEQQEEALLSAFTGKEGGPLADVAELVGEVVSVERATIESDIQEGTGLFKVGNVMRAEMESLKGASEKPVKLYDAAIDFSPGAPSFPGKAKTYHVSCPSLNMEIDLQAHNSMQAYFNFQT</sequence>
<dbReference type="KEGG" id="enn:FRE64_10980"/>
<dbReference type="Pfam" id="PF07040">
    <property type="entry name" value="DUF1326"/>
    <property type="match status" value="1"/>
</dbReference>
<dbReference type="InterPro" id="IPR009758">
    <property type="entry name" value="DUF1326"/>
</dbReference>
<dbReference type="OrthoDB" id="9802256at2"/>
<evidence type="ECO:0000313" key="1">
    <source>
        <dbReference type="EMBL" id="QDZ40433.1"/>
    </source>
</evidence>
<reference evidence="1" key="1">
    <citation type="submission" date="2019-08" db="EMBL/GenBank/DDBJ databases">
        <title>Carotenoids and Carotenoid Binding Proteins in the Halophilic Cyanobacterium Euhalothece sp. ZM00.</title>
        <authorList>
            <person name="Cho S.M."/>
            <person name="Song J.Y."/>
            <person name="Park Y.-I."/>
        </authorList>
    </citation>
    <scope>NUCLEOTIDE SEQUENCE [LARGE SCALE GENOMIC DNA]</scope>
    <source>
        <strain evidence="1">Z-M001</strain>
    </source>
</reference>
<name>A0A5B8NM86_9CHRO</name>
<keyword evidence="2" id="KW-1185">Reference proteome</keyword>
<dbReference type="AlphaFoldDB" id="A0A5B8NM86"/>
<dbReference type="RefSeq" id="WP_146296177.1">
    <property type="nucleotide sequence ID" value="NZ_CP042326.1"/>
</dbReference>
<accession>A0A5B8NM86</accession>
<protein>
    <submittedName>
        <fullName evidence="1">DUF1326 domain-containing protein</fullName>
    </submittedName>
</protein>
<gene>
    <name evidence="1" type="ORF">FRE64_10980</name>
</gene>
<organism evidence="1 2">
    <name type="scientific">Euhalothece natronophila Z-M001</name>
    <dbReference type="NCBI Taxonomy" id="522448"/>
    <lineage>
        <taxon>Bacteria</taxon>
        <taxon>Bacillati</taxon>
        <taxon>Cyanobacteriota</taxon>
        <taxon>Cyanophyceae</taxon>
        <taxon>Oscillatoriophycideae</taxon>
        <taxon>Chroococcales</taxon>
        <taxon>Halothecacae</taxon>
        <taxon>Halothece cluster</taxon>
        <taxon>Euhalothece</taxon>
    </lineage>
</organism>
<proteinExistence type="predicted"/>
<dbReference type="EMBL" id="CP042326">
    <property type="protein sequence ID" value="QDZ40433.1"/>
    <property type="molecule type" value="Genomic_DNA"/>
</dbReference>